<dbReference type="PRINTS" id="PR00080">
    <property type="entry name" value="SDRFAMILY"/>
</dbReference>
<evidence type="ECO:0000256" key="2">
    <source>
        <dbReference type="ARBA" id="ARBA00023002"/>
    </source>
</evidence>
<dbReference type="AlphaFoldDB" id="A0A967EBM7"/>
<dbReference type="InterPro" id="IPR002347">
    <property type="entry name" value="SDR_fam"/>
</dbReference>
<dbReference type="PRINTS" id="PR00081">
    <property type="entry name" value="GDHRDH"/>
</dbReference>
<accession>A0A967EBM7</accession>
<dbReference type="RefSeq" id="WP_166198061.1">
    <property type="nucleotide sequence ID" value="NZ_JAAOIV010000012.1"/>
</dbReference>
<dbReference type="GO" id="GO:0016491">
    <property type="term" value="F:oxidoreductase activity"/>
    <property type="evidence" value="ECO:0007669"/>
    <property type="project" value="UniProtKB-KW"/>
</dbReference>
<dbReference type="SUPFAM" id="SSF51735">
    <property type="entry name" value="NAD(P)-binding Rossmann-fold domains"/>
    <property type="match status" value="1"/>
</dbReference>
<comment type="similarity">
    <text evidence="1 3">Belongs to the short-chain dehydrogenases/reductases (SDR) family.</text>
</comment>
<protein>
    <submittedName>
        <fullName evidence="5">SDR family oxidoreductase</fullName>
    </submittedName>
</protein>
<proteinExistence type="inferred from homology"/>
<reference evidence="5" key="1">
    <citation type="submission" date="2020-03" db="EMBL/GenBank/DDBJ databases">
        <title>Draft sequencing of Calidifontibacter sp. DB0510.</title>
        <authorList>
            <person name="Kim D.-U."/>
        </authorList>
    </citation>
    <scope>NUCLEOTIDE SEQUENCE</scope>
    <source>
        <strain evidence="5">DB0510</strain>
    </source>
</reference>
<dbReference type="InterPro" id="IPR036291">
    <property type="entry name" value="NAD(P)-bd_dom_sf"/>
</dbReference>
<dbReference type="PIRSF" id="PIRSF000126">
    <property type="entry name" value="11-beta-HSD1"/>
    <property type="match status" value="1"/>
</dbReference>
<gene>
    <name evidence="5" type="ORF">G9U51_15240</name>
</gene>
<dbReference type="PANTHER" id="PTHR44196:SF2">
    <property type="entry name" value="SHORT-CHAIN DEHYDROGENASE-RELATED"/>
    <property type="match status" value="1"/>
</dbReference>
<evidence type="ECO:0000313" key="5">
    <source>
        <dbReference type="EMBL" id="NHN57124.1"/>
    </source>
</evidence>
<sequence>MPTALVTGASAGIGRSFSTRLARDGYDLVVVARNEQRLTELQRELQDAHGVQVEVLPADLGDRQQLQRVADRVADPERPIDLLVNNAGFGLRKSFVGNTIEEEENHLDVLVRAVLVLSHAAVRAMRARGSGTIINVSSVASFLASGTYSAAKSWVTVFSESLASETAGTGVRVMALCPGFVRTEFHGRAGIDADKAAPGFMWLDADRLVDDCLADVERGTVVSVPGKQYQVIHTLLRHAPRAIVRNPRIVSRHRPNKS</sequence>
<feature type="domain" description="Ketoreductase" evidence="4">
    <location>
        <begin position="2"/>
        <end position="184"/>
    </location>
</feature>
<comment type="caution">
    <text evidence="5">The sequence shown here is derived from an EMBL/GenBank/DDBJ whole genome shotgun (WGS) entry which is preliminary data.</text>
</comment>
<keyword evidence="6" id="KW-1185">Reference proteome</keyword>
<dbReference type="Gene3D" id="3.40.50.720">
    <property type="entry name" value="NAD(P)-binding Rossmann-like Domain"/>
    <property type="match status" value="1"/>
</dbReference>
<dbReference type="Pfam" id="PF00106">
    <property type="entry name" value="adh_short"/>
    <property type="match status" value="1"/>
</dbReference>
<dbReference type="PANTHER" id="PTHR44196">
    <property type="entry name" value="DEHYDROGENASE/REDUCTASE SDR FAMILY MEMBER 7B"/>
    <property type="match status" value="1"/>
</dbReference>
<evidence type="ECO:0000256" key="1">
    <source>
        <dbReference type="ARBA" id="ARBA00006484"/>
    </source>
</evidence>
<dbReference type="EMBL" id="JAAOIV010000012">
    <property type="protein sequence ID" value="NHN57124.1"/>
    <property type="molecule type" value="Genomic_DNA"/>
</dbReference>
<dbReference type="Proteomes" id="UP000744769">
    <property type="component" value="Unassembled WGS sequence"/>
</dbReference>
<dbReference type="SMART" id="SM00822">
    <property type="entry name" value="PKS_KR"/>
    <property type="match status" value="1"/>
</dbReference>
<name>A0A967EBM7_9MICO</name>
<dbReference type="InterPro" id="IPR057326">
    <property type="entry name" value="KR_dom"/>
</dbReference>
<dbReference type="CDD" id="cd05233">
    <property type="entry name" value="SDR_c"/>
    <property type="match status" value="1"/>
</dbReference>
<keyword evidence="2" id="KW-0560">Oxidoreductase</keyword>
<organism evidence="5 6">
    <name type="scientific">Metallococcus carri</name>
    <dbReference type="NCBI Taxonomy" id="1656884"/>
    <lineage>
        <taxon>Bacteria</taxon>
        <taxon>Bacillati</taxon>
        <taxon>Actinomycetota</taxon>
        <taxon>Actinomycetes</taxon>
        <taxon>Micrococcales</taxon>
        <taxon>Dermacoccaceae</taxon>
        <taxon>Metallococcus</taxon>
    </lineage>
</organism>
<evidence type="ECO:0000313" key="6">
    <source>
        <dbReference type="Proteomes" id="UP000744769"/>
    </source>
</evidence>
<dbReference type="GO" id="GO:0016020">
    <property type="term" value="C:membrane"/>
    <property type="evidence" value="ECO:0007669"/>
    <property type="project" value="TreeGrafter"/>
</dbReference>
<evidence type="ECO:0000259" key="4">
    <source>
        <dbReference type="SMART" id="SM00822"/>
    </source>
</evidence>
<evidence type="ECO:0000256" key="3">
    <source>
        <dbReference type="RuleBase" id="RU000363"/>
    </source>
</evidence>